<evidence type="ECO:0000313" key="3">
    <source>
        <dbReference type="EMBL" id="HJG79576.1"/>
    </source>
</evidence>
<dbReference type="CDD" id="cd00090">
    <property type="entry name" value="HTH_ARSR"/>
    <property type="match status" value="1"/>
</dbReference>
<accession>A0A921MD04</accession>
<gene>
    <name evidence="3" type="ORF">K8V08_04100</name>
</gene>
<evidence type="ECO:0000259" key="2">
    <source>
        <dbReference type="SMART" id="SM00418"/>
    </source>
</evidence>
<feature type="domain" description="HTH arsR-type" evidence="2">
    <location>
        <begin position="29"/>
        <end position="108"/>
    </location>
</feature>
<dbReference type="GO" id="GO:0003700">
    <property type="term" value="F:DNA-binding transcription factor activity"/>
    <property type="evidence" value="ECO:0007669"/>
    <property type="project" value="InterPro"/>
</dbReference>
<evidence type="ECO:0000256" key="1">
    <source>
        <dbReference type="SAM" id="MobiDB-lite"/>
    </source>
</evidence>
<dbReference type="InterPro" id="IPR036388">
    <property type="entry name" value="WH-like_DNA-bd_sf"/>
</dbReference>
<dbReference type="InterPro" id="IPR036390">
    <property type="entry name" value="WH_DNA-bd_sf"/>
</dbReference>
<organism evidence="3 4">
    <name type="scientific">Brevibacterium senegalense</name>
    <dbReference type="NCBI Taxonomy" id="1033736"/>
    <lineage>
        <taxon>Bacteria</taxon>
        <taxon>Bacillati</taxon>
        <taxon>Actinomycetota</taxon>
        <taxon>Actinomycetes</taxon>
        <taxon>Micrococcales</taxon>
        <taxon>Brevibacteriaceae</taxon>
        <taxon>Brevibacterium</taxon>
    </lineage>
</organism>
<dbReference type="Pfam" id="PF12840">
    <property type="entry name" value="HTH_20"/>
    <property type="match status" value="1"/>
</dbReference>
<reference evidence="3" key="2">
    <citation type="submission" date="2021-09" db="EMBL/GenBank/DDBJ databases">
        <authorList>
            <person name="Gilroy R."/>
        </authorList>
    </citation>
    <scope>NUCLEOTIDE SEQUENCE</scope>
    <source>
        <strain evidence="3">ChiGjej5B5-7349</strain>
    </source>
</reference>
<dbReference type="Gene3D" id="1.10.10.10">
    <property type="entry name" value="Winged helix-like DNA-binding domain superfamily/Winged helix DNA-binding domain"/>
    <property type="match status" value="1"/>
</dbReference>
<feature type="region of interest" description="Disordered" evidence="1">
    <location>
        <begin position="1"/>
        <end position="22"/>
    </location>
</feature>
<dbReference type="AlphaFoldDB" id="A0A921MD04"/>
<sequence length="216" mass="23713">MSERKGSDGSDSSQYAALPGEAPHNVGASAMKAFAHPLRMAMYTYLNDHGAATSTTLAQHLGESTGQTSYHLRQLEKHGFVEEDPTRGTGRERWWKPVGFTVREAFVKPTAATSAQLDAMLAHQLSDRFEKLQEWLGRVSDEEPAWRDASLESTSTASMTAPQMRAMAGELMEVVDRHTDAARAARDGEAGTEADAEAVETRRVRVYLTVFPLAED</sequence>
<dbReference type="Proteomes" id="UP000784435">
    <property type="component" value="Unassembled WGS sequence"/>
</dbReference>
<dbReference type="InterPro" id="IPR001845">
    <property type="entry name" value="HTH_ArsR_DNA-bd_dom"/>
</dbReference>
<evidence type="ECO:0000313" key="4">
    <source>
        <dbReference type="Proteomes" id="UP000784435"/>
    </source>
</evidence>
<dbReference type="SMART" id="SM00418">
    <property type="entry name" value="HTH_ARSR"/>
    <property type="match status" value="1"/>
</dbReference>
<comment type="caution">
    <text evidence="3">The sequence shown here is derived from an EMBL/GenBank/DDBJ whole genome shotgun (WGS) entry which is preliminary data.</text>
</comment>
<reference evidence="3" key="1">
    <citation type="journal article" date="2021" name="PeerJ">
        <title>Extensive microbial diversity within the chicken gut microbiome revealed by metagenomics and culture.</title>
        <authorList>
            <person name="Gilroy R."/>
            <person name="Ravi A."/>
            <person name="Getino M."/>
            <person name="Pursley I."/>
            <person name="Horton D.L."/>
            <person name="Alikhan N.F."/>
            <person name="Baker D."/>
            <person name="Gharbi K."/>
            <person name="Hall N."/>
            <person name="Watson M."/>
            <person name="Adriaenssens E.M."/>
            <person name="Foster-Nyarko E."/>
            <person name="Jarju S."/>
            <person name="Secka A."/>
            <person name="Antonio M."/>
            <person name="Oren A."/>
            <person name="Chaudhuri R.R."/>
            <person name="La Ragione R."/>
            <person name="Hildebrand F."/>
            <person name="Pallen M.J."/>
        </authorList>
    </citation>
    <scope>NUCLEOTIDE SEQUENCE</scope>
    <source>
        <strain evidence="3">ChiGjej5B5-7349</strain>
    </source>
</reference>
<dbReference type="InterPro" id="IPR011991">
    <property type="entry name" value="ArsR-like_HTH"/>
</dbReference>
<dbReference type="SUPFAM" id="SSF46785">
    <property type="entry name" value="Winged helix' DNA-binding domain"/>
    <property type="match status" value="1"/>
</dbReference>
<dbReference type="EMBL" id="DYUK01000084">
    <property type="protein sequence ID" value="HJG79576.1"/>
    <property type="molecule type" value="Genomic_DNA"/>
</dbReference>
<name>A0A921MD04_9MICO</name>
<protein>
    <submittedName>
        <fullName evidence="3">Helix-turn-helix domain-containing protein</fullName>
    </submittedName>
</protein>
<proteinExistence type="predicted"/>